<keyword evidence="2" id="KW-0812">Transmembrane</keyword>
<evidence type="ECO:0000313" key="3">
    <source>
        <dbReference type="Proteomes" id="UP000515125"/>
    </source>
</evidence>
<feature type="transmembrane region" description="Helical" evidence="2">
    <location>
        <begin position="176"/>
        <end position="197"/>
    </location>
</feature>
<dbReference type="RefSeq" id="XP_026191911.1">
    <property type="nucleotide sequence ID" value="XM_026336126.1"/>
</dbReference>
<proteinExistence type="predicted"/>
<feature type="transmembrane region" description="Helical" evidence="2">
    <location>
        <begin position="20"/>
        <end position="42"/>
    </location>
</feature>
<reference evidence="4" key="1">
    <citation type="submission" date="2025-08" db="UniProtKB">
        <authorList>
            <consortium name="RefSeq"/>
        </authorList>
    </citation>
    <scope>IDENTIFICATION</scope>
</reference>
<keyword evidence="2" id="KW-0472">Membrane</keyword>
<keyword evidence="2" id="KW-1133">Transmembrane helix</keyword>
<evidence type="ECO:0000313" key="4">
    <source>
        <dbReference type="RefSeq" id="XP_026191911.1"/>
    </source>
</evidence>
<dbReference type="Proteomes" id="UP000515125">
    <property type="component" value="Unplaced"/>
</dbReference>
<name>A0A6P6RVM1_9EIME</name>
<evidence type="ECO:0000256" key="2">
    <source>
        <dbReference type="SAM" id="Phobius"/>
    </source>
</evidence>
<gene>
    <name evidence="4" type="primary">LOC34620616</name>
</gene>
<feature type="transmembrane region" description="Helical" evidence="2">
    <location>
        <begin position="97"/>
        <end position="116"/>
    </location>
</feature>
<dbReference type="AlphaFoldDB" id="A0A6P6RVM1"/>
<accession>A0A6P6RVM1</accession>
<dbReference type="GeneID" id="34620616"/>
<organism evidence="3 4">
    <name type="scientific">Cyclospora cayetanensis</name>
    <dbReference type="NCBI Taxonomy" id="88456"/>
    <lineage>
        <taxon>Eukaryota</taxon>
        <taxon>Sar</taxon>
        <taxon>Alveolata</taxon>
        <taxon>Apicomplexa</taxon>
        <taxon>Conoidasida</taxon>
        <taxon>Coccidia</taxon>
        <taxon>Eucoccidiorida</taxon>
        <taxon>Eimeriorina</taxon>
        <taxon>Eimeriidae</taxon>
        <taxon>Cyclospora</taxon>
    </lineage>
</organism>
<dbReference type="OrthoDB" id="354677at2759"/>
<protein>
    <submittedName>
        <fullName evidence="4">Uncharacterized protein LOC34620616</fullName>
    </submittedName>
</protein>
<feature type="region of interest" description="Disordered" evidence="1">
    <location>
        <begin position="253"/>
        <end position="311"/>
    </location>
</feature>
<sequence length="311" mass="33000">MGCIPRSYHSARRARMVSVSLFQAVFFFKFALLVELVVLLIVKFGYCSRLWMMVALCSVGILLIAKPGAMNEALGGGTHPAENSGSEIELIQSLDTGGAFLILIIGSFLHGVSFVLGRHVATRGPPVLSILLMMFFGLLCFLPLVLFVSPFKAEFFQDLQAEQGVALALIGEGFNFASLCGATLIVFSAIVLGFFTIKNWIKSDRTPCGTNAAEGEFCTDEMAAEQQAEGGVVGPATEYAAADAAMTQQQLVTGPKLQGTHSRCSSSNNSEGNNTRSKPATDAIPPGATNETTNTVESDSDLSDGALDVKP</sequence>
<evidence type="ECO:0000256" key="1">
    <source>
        <dbReference type="SAM" id="MobiDB-lite"/>
    </source>
</evidence>
<feature type="transmembrane region" description="Helical" evidence="2">
    <location>
        <begin position="128"/>
        <end position="149"/>
    </location>
</feature>
<feature type="compositionally biased region" description="Polar residues" evidence="1">
    <location>
        <begin position="259"/>
        <end position="278"/>
    </location>
</feature>
<keyword evidence="3" id="KW-1185">Reference proteome</keyword>